<feature type="non-terminal residue" evidence="1">
    <location>
        <position position="48"/>
    </location>
</feature>
<comment type="caution">
    <text evidence="1">The sequence shown here is derived from an EMBL/GenBank/DDBJ whole genome shotgun (WGS) entry which is preliminary data.</text>
</comment>
<organism evidence="1">
    <name type="scientific">gut metagenome</name>
    <dbReference type="NCBI Taxonomy" id="749906"/>
    <lineage>
        <taxon>unclassified sequences</taxon>
        <taxon>metagenomes</taxon>
        <taxon>organismal metagenomes</taxon>
    </lineage>
</organism>
<accession>J9G9Z2</accession>
<dbReference type="InterPro" id="IPR057005">
    <property type="entry name" value="Phage_TAC_17"/>
</dbReference>
<sequence>MHKEVITYTDLNGVQRTEDFYFDLSKPEIVKMQASAKGGYDVQLKSIA</sequence>
<evidence type="ECO:0000313" key="1">
    <source>
        <dbReference type="EMBL" id="EJX03669.1"/>
    </source>
</evidence>
<dbReference type="EMBL" id="AMCI01002086">
    <property type="protein sequence ID" value="EJX03669.1"/>
    <property type="molecule type" value="Genomic_DNA"/>
</dbReference>
<dbReference type="AlphaFoldDB" id="J9G9Z2"/>
<reference evidence="1" key="1">
    <citation type="journal article" date="2012" name="PLoS ONE">
        <title>Gene sets for utilization of primary and secondary nutrition supplies in the distal gut of endangered iberian lynx.</title>
        <authorList>
            <person name="Alcaide M."/>
            <person name="Messina E."/>
            <person name="Richter M."/>
            <person name="Bargiela R."/>
            <person name="Peplies J."/>
            <person name="Huws S.A."/>
            <person name="Newbold C.J."/>
            <person name="Golyshin P.N."/>
            <person name="Simon M.A."/>
            <person name="Lopez G."/>
            <person name="Yakimov M.M."/>
            <person name="Ferrer M."/>
        </authorList>
    </citation>
    <scope>NUCLEOTIDE SEQUENCE</scope>
</reference>
<name>J9G9Z2_9ZZZZ</name>
<proteinExistence type="predicted"/>
<gene>
    <name evidence="1" type="ORF">EVA_08227</name>
</gene>
<protein>
    <submittedName>
        <fullName evidence="1">Uncharacterized protein</fullName>
    </submittedName>
</protein>
<dbReference type="Pfam" id="PF23803">
    <property type="entry name" value="Phage_TAC_17"/>
    <property type="match status" value="1"/>
</dbReference>